<protein>
    <submittedName>
        <fullName evidence="1">Uncharacterized protein</fullName>
    </submittedName>
</protein>
<proteinExistence type="predicted"/>
<organism evidence="1 2">
    <name type="scientific">Oryzias melastigma</name>
    <name type="common">Marine medaka</name>
    <dbReference type="NCBI Taxonomy" id="30732"/>
    <lineage>
        <taxon>Eukaryota</taxon>
        <taxon>Metazoa</taxon>
        <taxon>Chordata</taxon>
        <taxon>Craniata</taxon>
        <taxon>Vertebrata</taxon>
        <taxon>Euteleostomi</taxon>
        <taxon>Actinopterygii</taxon>
        <taxon>Neopterygii</taxon>
        <taxon>Teleostei</taxon>
        <taxon>Neoteleostei</taxon>
        <taxon>Acanthomorphata</taxon>
        <taxon>Ovalentaria</taxon>
        <taxon>Atherinomorphae</taxon>
        <taxon>Beloniformes</taxon>
        <taxon>Adrianichthyidae</taxon>
        <taxon>Oryziinae</taxon>
        <taxon>Oryzias</taxon>
    </lineage>
</organism>
<accession>A0A834BYX2</accession>
<reference evidence="1" key="1">
    <citation type="journal article" name="BMC Genomics">
        <title>Long-read sequencing and de novo genome assembly of marine medaka (Oryzias melastigma).</title>
        <authorList>
            <person name="Liang P."/>
            <person name="Saqib H.S.A."/>
            <person name="Ni X."/>
            <person name="Shen Y."/>
        </authorList>
    </citation>
    <scope>NUCLEOTIDE SEQUENCE</scope>
    <source>
        <strain evidence="1">Bigg-433</strain>
    </source>
</reference>
<evidence type="ECO:0000313" key="2">
    <source>
        <dbReference type="Proteomes" id="UP000646548"/>
    </source>
</evidence>
<comment type="caution">
    <text evidence="1">The sequence shown here is derived from an EMBL/GenBank/DDBJ whole genome shotgun (WGS) entry which is preliminary data.</text>
</comment>
<gene>
    <name evidence="1" type="ORF">FQA47_014642</name>
</gene>
<sequence length="162" mass="17798">MGGDSEQQRFSWERGKCHATLSALTPSSTHCLSVHFPVLLLSSLSSLRLPSPPFSHLIMSSFHPLLPGVLLLRPPLCCAAETVDHQRTLASGFYGLIVFSFLITDEEGWQVGEGPSTCHGAGFRVRVWTDTVGSLKDSETETFADRVRQLQQTSKWGWVGLA</sequence>
<dbReference type="AlphaFoldDB" id="A0A834BYX2"/>
<dbReference type="EMBL" id="WKFB01000572">
    <property type="protein sequence ID" value="KAF6719665.1"/>
    <property type="molecule type" value="Genomic_DNA"/>
</dbReference>
<evidence type="ECO:0000313" key="1">
    <source>
        <dbReference type="EMBL" id="KAF6719665.1"/>
    </source>
</evidence>
<dbReference type="Proteomes" id="UP000646548">
    <property type="component" value="Unassembled WGS sequence"/>
</dbReference>
<name>A0A834BYX2_ORYME</name>